<feature type="transmembrane region" description="Helical" evidence="9">
    <location>
        <begin position="187"/>
        <end position="208"/>
    </location>
</feature>
<keyword evidence="6 9" id="KW-0472">Membrane</keyword>
<dbReference type="PANTHER" id="PTHR23502">
    <property type="entry name" value="MAJOR FACILITATOR SUPERFAMILY"/>
    <property type="match status" value="1"/>
</dbReference>
<feature type="transmembrane region" description="Helical" evidence="9">
    <location>
        <begin position="127"/>
        <end position="147"/>
    </location>
</feature>
<keyword evidence="2" id="KW-0813">Transport</keyword>
<evidence type="ECO:0000256" key="1">
    <source>
        <dbReference type="ARBA" id="ARBA00004651"/>
    </source>
</evidence>
<feature type="transmembrane region" description="Helical" evidence="9">
    <location>
        <begin position="334"/>
        <end position="354"/>
    </location>
</feature>
<dbReference type="Gene3D" id="1.20.1250.20">
    <property type="entry name" value="MFS general substrate transporter like domains"/>
    <property type="match status" value="1"/>
</dbReference>
<dbReference type="InterPro" id="IPR020846">
    <property type="entry name" value="MFS_dom"/>
</dbReference>
<feature type="transmembrane region" description="Helical" evidence="9">
    <location>
        <begin position="452"/>
        <end position="472"/>
    </location>
</feature>
<protein>
    <submittedName>
        <fullName evidence="11">Mfs multidrug</fullName>
    </submittedName>
</protein>
<evidence type="ECO:0000256" key="9">
    <source>
        <dbReference type="SAM" id="Phobius"/>
    </source>
</evidence>
<dbReference type="GO" id="GO:0022857">
    <property type="term" value="F:transmembrane transporter activity"/>
    <property type="evidence" value="ECO:0007669"/>
    <property type="project" value="InterPro"/>
</dbReference>
<feature type="region of interest" description="Disordered" evidence="8">
    <location>
        <begin position="1"/>
        <end position="50"/>
    </location>
</feature>
<evidence type="ECO:0000256" key="6">
    <source>
        <dbReference type="ARBA" id="ARBA00023136"/>
    </source>
</evidence>
<feature type="compositionally biased region" description="Basic and acidic residues" evidence="8">
    <location>
        <begin position="31"/>
        <end position="40"/>
    </location>
</feature>
<evidence type="ECO:0000256" key="8">
    <source>
        <dbReference type="SAM" id="MobiDB-lite"/>
    </source>
</evidence>
<sequence length="517" mass="56830">MNQDRVEGEKVQQENMGENAVQDVEAQKGNTQEKKVKVDDVPVEETDENPRNWPSRRKWINLILASLLGFVSPMASTIIAPGLGDIGQEFKITSSILLSFSMSIYMLGYAIGQLIFNPLTEVVGRLFVQHLSTILFVVFNVACAVSPNGACFIVMRLLTGLFGSGLLSLGAANIADMFEPKDRGRAMSVFAMGVNLGPVIGPIIAGFMVDSIGFRWVLWLMVILGGFLLAVCVVFLRETYLPIIKLRHKSRKSFKNPILRAAALRFYPHAIRIPPSQLVFQYLFRPLHMLFTSPICAILSLELGLVYGYLYLLMTSVARTYNTAYNQSNSIAGLHYIAFAIGTVAGLLTTGALADRIYKKLTKKYGKREIGPDGKESQPKGVPEYRLPLLVPSTLCAPIGLFLFGWPAQYHVHWIVPDIGLVFFGFAFMATFIVIQVYTLDAFKFSASAIGATNLVRCLFGAFLPLAASSLFDNLGLGWGSSTLAFISIALGIPAPFILWVYGPKLRAMDSPTVTNN</sequence>
<feature type="transmembrane region" description="Helical" evidence="9">
    <location>
        <begin position="419"/>
        <end position="440"/>
    </location>
</feature>
<dbReference type="EMBL" id="LGAV01000005">
    <property type="protein sequence ID" value="KOS13607.1"/>
    <property type="molecule type" value="Genomic_DNA"/>
</dbReference>
<evidence type="ECO:0000256" key="4">
    <source>
        <dbReference type="ARBA" id="ARBA00022692"/>
    </source>
</evidence>
<dbReference type="RefSeq" id="XP_017991239.1">
    <property type="nucleotide sequence ID" value="XM_018136283.1"/>
</dbReference>
<feature type="transmembrane region" description="Helical" evidence="9">
    <location>
        <begin position="59"/>
        <end position="80"/>
    </location>
</feature>
<dbReference type="PROSITE" id="PS50850">
    <property type="entry name" value="MFS"/>
    <property type="match status" value="1"/>
</dbReference>
<evidence type="ECO:0000256" key="5">
    <source>
        <dbReference type="ARBA" id="ARBA00022989"/>
    </source>
</evidence>
<accession>A0A0M8MNE4</accession>
<dbReference type="CDD" id="cd17323">
    <property type="entry name" value="MFS_Tpo1_MDR_like"/>
    <property type="match status" value="1"/>
</dbReference>
<feature type="transmembrane region" description="Helical" evidence="9">
    <location>
        <begin position="387"/>
        <end position="407"/>
    </location>
</feature>
<proteinExistence type="inferred from homology"/>
<dbReference type="GO" id="GO:0005886">
    <property type="term" value="C:plasma membrane"/>
    <property type="evidence" value="ECO:0007669"/>
    <property type="project" value="UniProtKB-SubCell"/>
</dbReference>
<keyword evidence="5 9" id="KW-1133">Transmembrane helix</keyword>
<evidence type="ECO:0000256" key="2">
    <source>
        <dbReference type="ARBA" id="ARBA00022448"/>
    </source>
</evidence>
<dbReference type="Pfam" id="PF07690">
    <property type="entry name" value="MFS_1"/>
    <property type="match status" value="1"/>
</dbReference>
<evidence type="ECO:0000313" key="12">
    <source>
        <dbReference type="Proteomes" id="UP000037751"/>
    </source>
</evidence>
<evidence type="ECO:0000259" key="10">
    <source>
        <dbReference type="PROSITE" id="PS50850"/>
    </source>
</evidence>
<feature type="transmembrane region" description="Helical" evidence="9">
    <location>
        <begin position="290"/>
        <end position="314"/>
    </location>
</feature>
<evidence type="ECO:0000256" key="3">
    <source>
        <dbReference type="ARBA" id="ARBA00022475"/>
    </source>
</evidence>
<feature type="domain" description="Major facilitator superfamily (MFS) profile" evidence="10">
    <location>
        <begin position="61"/>
        <end position="507"/>
    </location>
</feature>
<reference evidence="11 12" key="1">
    <citation type="submission" date="2015-07" db="EMBL/GenBank/DDBJ databases">
        <title>Draft Genome Sequence of Malassezia furfur CBS1878 and Malassezia pachydermatis CBS1879.</title>
        <authorList>
            <person name="Triana S."/>
            <person name="Ohm R."/>
            <person name="Gonzalez A."/>
            <person name="DeCock H."/>
            <person name="Restrepo S."/>
            <person name="Celis A."/>
        </authorList>
    </citation>
    <scope>NUCLEOTIDE SEQUENCE [LARGE SCALE GENOMIC DNA]</scope>
    <source>
        <strain evidence="11 12">CBS 1879</strain>
    </source>
</reference>
<feature type="transmembrane region" description="Helical" evidence="9">
    <location>
        <begin position="484"/>
        <end position="502"/>
    </location>
</feature>
<evidence type="ECO:0000313" key="11">
    <source>
        <dbReference type="EMBL" id="KOS13607.1"/>
    </source>
</evidence>
<keyword evidence="3" id="KW-1003">Cell membrane</keyword>
<dbReference type="SUPFAM" id="SSF103473">
    <property type="entry name" value="MFS general substrate transporter"/>
    <property type="match status" value="1"/>
</dbReference>
<keyword evidence="4 9" id="KW-0812">Transmembrane</keyword>
<feature type="compositionally biased region" description="Basic and acidic residues" evidence="8">
    <location>
        <begin position="1"/>
        <end position="12"/>
    </location>
</feature>
<dbReference type="PANTHER" id="PTHR23502:SF186">
    <property type="entry name" value="MAJOR FACILITATOR SUPERFAMILY (MFS) PROFILE DOMAIN-CONTAINING PROTEIN"/>
    <property type="match status" value="1"/>
</dbReference>
<organism evidence="11 12">
    <name type="scientific">Malassezia pachydermatis</name>
    <dbReference type="NCBI Taxonomy" id="77020"/>
    <lineage>
        <taxon>Eukaryota</taxon>
        <taxon>Fungi</taxon>
        <taxon>Dikarya</taxon>
        <taxon>Basidiomycota</taxon>
        <taxon>Ustilaginomycotina</taxon>
        <taxon>Malasseziomycetes</taxon>
        <taxon>Malasseziales</taxon>
        <taxon>Malasseziaceae</taxon>
        <taxon>Malassezia</taxon>
    </lineage>
</organism>
<keyword evidence="12" id="KW-1185">Reference proteome</keyword>
<dbReference type="InterPro" id="IPR036259">
    <property type="entry name" value="MFS_trans_sf"/>
</dbReference>
<dbReference type="AlphaFoldDB" id="A0A0M8MNE4"/>
<comment type="subcellular location">
    <subcellularLocation>
        <location evidence="1">Cell membrane</location>
        <topology evidence="1">Multi-pass membrane protein</topology>
    </subcellularLocation>
</comment>
<comment type="similarity">
    <text evidence="7">Belongs to the major facilitator superfamily. DHA1 family. Polyamines/proton antiporter (TC 2.A.1.2.16) subfamily.</text>
</comment>
<name>A0A0M8MNE4_9BASI</name>
<dbReference type="OrthoDB" id="6770063at2759"/>
<evidence type="ECO:0000256" key="7">
    <source>
        <dbReference type="ARBA" id="ARBA00038459"/>
    </source>
</evidence>
<comment type="caution">
    <text evidence="11">The sequence shown here is derived from an EMBL/GenBank/DDBJ whole genome shotgun (WGS) entry which is preliminary data.</text>
</comment>
<dbReference type="STRING" id="77020.A0A0M8MNE4"/>
<feature type="transmembrane region" description="Helical" evidence="9">
    <location>
        <begin position="214"/>
        <end position="236"/>
    </location>
</feature>
<dbReference type="GeneID" id="28728158"/>
<feature type="transmembrane region" description="Helical" evidence="9">
    <location>
        <begin position="153"/>
        <end position="175"/>
    </location>
</feature>
<gene>
    <name evidence="11" type="ORF">Malapachy_1785</name>
</gene>
<feature type="transmembrane region" description="Helical" evidence="9">
    <location>
        <begin position="92"/>
        <end position="115"/>
    </location>
</feature>
<dbReference type="Proteomes" id="UP000037751">
    <property type="component" value="Unassembled WGS sequence"/>
</dbReference>
<dbReference type="VEuPathDB" id="FungiDB:Malapachy_1785"/>
<dbReference type="InterPro" id="IPR011701">
    <property type="entry name" value="MFS"/>
</dbReference>